<dbReference type="EMBL" id="AVBH01000018">
    <property type="protein sequence ID" value="KGO99396.1"/>
    <property type="molecule type" value="Genomic_DNA"/>
</dbReference>
<keyword evidence="3" id="KW-1185">Reference proteome</keyword>
<comment type="caution">
    <text evidence="2">The sequence shown here is derived from an EMBL/GenBank/DDBJ whole genome shotgun (WGS) entry which is preliminary data.</text>
</comment>
<dbReference type="Pfam" id="PF07963">
    <property type="entry name" value="N_methyl"/>
    <property type="match status" value="1"/>
</dbReference>
<dbReference type="NCBIfam" id="TIGR02532">
    <property type="entry name" value="IV_pilin_GFxxxE"/>
    <property type="match status" value="1"/>
</dbReference>
<evidence type="ECO:0000256" key="1">
    <source>
        <dbReference type="SAM" id="Phobius"/>
    </source>
</evidence>
<keyword evidence="1" id="KW-0812">Transmembrane</keyword>
<dbReference type="SUPFAM" id="SSF54523">
    <property type="entry name" value="Pili subunits"/>
    <property type="match status" value="1"/>
</dbReference>
<dbReference type="OrthoDB" id="5296662at2"/>
<dbReference type="GO" id="GO:0043683">
    <property type="term" value="P:type IV pilus assembly"/>
    <property type="evidence" value="ECO:0007669"/>
    <property type="project" value="InterPro"/>
</dbReference>
<reference evidence="2 3" key="1">
    <citation type="submission" date="2013-08" db="EMBL/GenBank/DDBJ databases">
        <title>Genomic analysis of Lysobacter defluvii.</title>
        <authorList>
            <person name="Wang Q."/>
            <person name="Wang G."/>
        </authorList>
    </citation>
    <scope>NUCLEOTIDE SEQUENCE [LARGE SCALE GENOMIC DNA]</scope>
    <source>
        <strain evidence="2 3">IMMIB APB-9</strain>
    </source>
</reference>
<gene>
    <name evidence="2" type="ORF">N791_08740</name>
</gene>
<organism evidence="2 3">
    <name type="scientific">Lysobacter defluvii IMMIB APB-9 = DSM 18482</name>
    <dbReference type="NCBI Taxonomy" id="1385515"/>
    <lineage>
        <taxon>Bacteria</taxon>
        <taxon>Pseudomonadati</taxon>
        <taxon>Pseudomonadota</taxon>
        <taxon>Gammaproteobacteria</taxon>
        <taxon>Lysobacterales</taxon>
        <taxon>Lysobacteraceae</taxon>
        <taxon>Novilysobacter</taxon>
    </lineage>
</organism>
<dbReference type="InterPro" id="IPR032092">
    <property type="entry name" value="PilW"/>
</dbReference>
<dbReference type="Pfam" id="PF16074">
    <property type="entry name" value="PilW"/>
    <property type="match status" value="1"/>
</dbReference>
<keyword evidence="1" id="KW-0472">Membrane</keyword>
<dbReference type="STRING" id="1385515.GCA_000423325_00713"/>
<dbReference type="PROSITE" id="PS00409">
    <property type="entry name" value="PROKAR_NTER_METHYL"/>
    <property type="match status" value="1"/>
</dbReference>
<proteinExistence type="predicted"/>
<dbReference type="AlphaFoldDB" id="A0A0A0MBY8"/>
<keyword evidence="1" id="KW-1133">Transmembrane helix</keyword>
<evidence type="ECO:0000313" key="3">
    <source>
        <dbReference type="Proteomes" id="UP000030003"/>
    </source>
</evidence>
<dbReference type="RefSeq" id="WP_027069202.1">
    <property type="nucleotide sequence ID" value="NZ_AUHT01000005.1"/>
</dbReference>
<protein>
    <submittedName>
        <fullName evidence="2">Pilus assembly protein PilW</fullName>
    </submittedName>
</protein>
<dbReference type="InterPro" id="IPR045584">
    <property type="entry name" value="Pilin-like"/>
</dbReference>
<dbReference type="Proteomes" id="UP000030003">
    <property type="component" value="Unassembled WGS sequence"/>
</dbReference>
<dbReference type="eggNOG" id="COG4966">
    <property type="taxonomic scope" value="Bacteria"/>
</dbReference>
<sequence>MKRAALQAGLSLIELMVALVIGSILMLGVVQVFGASRATYQLSDGMSRAQENGRFAMDFLQRDIRMAGHFGCVNDQAHAQKTPSGLSTTFASSPHPGLDFNLSIQGFEAKGTGPGTTVTISSAPETGSTEFEPALPAQVAAATGNRIAGSDILVLRYLAPEGVPVTAIGGSLGEPEFTFDAARWDVLRSGVGDPGLFGVADCLHTTLFQASAVEPGKVTFAAGAELNASTFANGYTEGQSYLHRAESIVYYVGRNEFGGTSLYRVRFTAGPDAVLGTDRQEMVEGVENLQLLYGQDRVVDPAKSPSGFIDRHHVAADVTDGSATGTADAWRRVGSVRLGLLAASPDRAAAPEAVEGNELRSTGVVYSVPADGRYRATYQTTVALRNRLYGN</sequence>
<evidence type="ECO:0000313" key="2">
    <source>
        <dbReference type="EMBL" id="KGO99396.1"/>
    </source>
</evidence>
<dbReference type="InterPro" id="IPR012902">
    <property type="entry name" value="N_methyl_site"/>
</dbReference>
<name>A0A0A0MBY8_9GAMM</name>
<feature type="transmembrane region" description="Helical" evidence="1">
    <location>
        <begin position="12"/>
        <end position="33"/>
    </location>
</feature>
<accession>A0A0A0MBY8</accession>